<dbReference type="PANTHER" id="PTHR10502">
    <property type="entry name" value="ANNEXIN"/>
    <property type="match status" value="1"/>
</dbReference>
<dbReference type="PANTHER" id="PTHR10502:SF233">
    <property type="entry name" value="ANNEXIN B9"/>
    <property type="match status" value="1"/>
</dbReference>
<keyword evidence="5" id="KW-1185">Reference proteome</keyword>
<dbReference type="PROSITE" id="PS51897">
    <property type="entry name" value="ANNEXIN_2"/>
    <property type="match status" value="3"/>
</dbReference>
<gene>
    <name evidence="4" type="ORF">CVLEPA_LOCUS3472</name>
</gene>
<reference evidence="4 5" key="1">
    <citation type="submission" date="2024-02" db="EMBL/GenBank/DDBJ databases">
        <authorList>
            <person name="Daric V."/>
            <person name="Darras S."/>
        </authorList>
    </citation>
    <scope>NUCLEOTIDE SEQUENCE [LARGE SCALE GENOMIC DNA]</scope>
</reference>
<sequence>MAVQRRGTIFPSKDFDAAKAAQALWKAVDGIGTDETAIINIVSSCNNQQRQDIKQEFLKYYRKDLVKEFKSELQIRLAFDFKQLLLSLFMTPAEFDANCLKASTKGLGTDEKTLVEVLLTKTADELSHVRTQYMQKFKTSLEDDVADDTSGDFRKFVYPLSRAKRSSSHLVNSQKACDVAREIHTTFTEYRGTDTPRYDFIGFCCSENYRQIRTTIEEYEKLTGETITTFIDREFSGDAASALKSAVKCAYCMPGFLAERLHKSMDGISTNDDTLIRIIVGRSEVDLADIKKEFEAKYNKSLESKIKSHTSRHFKQLLLAIVRGNADCEQKWE</sequence>
<comment type="similarity">
    <text evidence="1">Belongs to the annexin family.</text>
</comment>
<dbReference type="InterPro" id="IPR037104">
    <property type="entry name" value="Annexin_sf"/>
</dbReference>
<accession>A0ABP0F4Q5</accession>
<dbReference type="PRINTS" id="PR00196">
    <property type="entry name" value="ANNEXIN"/>
</dbReference>
<evidence type="ECO:0000256" key="1">
    <source>
        <dbReference type="ARBA" id="ARBA00007831"/>
    </source>
</evidence>
<name>A0ABP0F4Q5_CLALP</name>
<dbReference type="SUPFAM" id="SSF47874">
    <property type="entry name" value="Annexin"/>
    <property type="match status" value="1"/>
</dbReference>
<evidence type="ECO:0000313" key="5">
    <source>
        <dbReference type="Proteomes" id="UP001642483"/>
    </source>
</evidence>
<evidence type="ECO:0000256" key="3">
    <source>
        <dbReference type="ARBA" id="ARBA00023216"/>
    </source>
</evidence>
<keyword evidence="3" id="KW-0041">Annexin</keyword>
<keyword evidence="2" id="KW-0677">Repeat</keyword>
<protein>
    <recommendedName>
        <fullName evidence="6">Annexin</fullName>
    </recommendedName>
</protein>
<dbReference type="SMART" id="SM00335">
    <property type="entry name" value="ANX"/>
    <property type="match status" value="4"/>
</dbReference>
<dbReference type="InterPro" id="IPR001464">
    <property type="entry name" value="Annexin"/>
</dbReference>
<evidence type="ECO:0008006" key="6">
    <source>
        <dbReference type="Google" id="ProtNLM"/>
    </source>
</evidence>
<dbReference type="Gene3D" id="1.10.220.10">
    <property type="entry name" value="Annexin"/>
    <property type="match status" value="4"/>
</dbReference>
<dbReference type="Proteomes" id="UP001642483">
    <property type="component" value="Unassembled WGS sequence"/>
</dbReference>
<dbReference type="Pfam" id="PF00191">
    <property type="entry name" value="Annexin"/>
    <property type="match status" value="4"/>
</dbReference>
<evidence type="ECO:0000256" key="2">
    <source>
        <dbReference type="ARBA" id="ARBA00022737"/>
    </source>
</evidence>
<evidence type="ECO:0000313" key="4">
    <source>
        <dbReference type="EMBL" id="CAK8673708.1"/>
    </source>
</evidence>
<proteinExistence type="inferred from homology"/>
<comment type="caution">
    <text evidence="4">The sequence shown here is derived from an EMBL/GenBank/DDBJ whole genome shotgun (WGS) entry which is preliminary data.</text>
</comment>
<dbReference type="EMBL" id="CAWYQH010000002">
    <property type="protein sequence ID" value="CAK8673708.1"/>
    <property type="molecule type" value="Genomic_DNA"/>
</dbReference>
<organism evidence="4 5">
    <name type="scientific">Clavelina lepadiformis</name>
    <name type="common">Light-bulb sea squirt</name>
    <name type="synonym">Ascidia lepadiformis</name>
    <dbReference type="NCBI Taxonomy" id="159417"/>
    <lineage>
        <taxon>Eukaryota</taxon>
        <taxon>Metazoa</taxon>
        <taxon>Chordata</taxon>
        <taxon>Tunicata</taxon>
        <taxon>Ascidiacea</taxon>
        <taxon>Aplousobranchia</taxon>
        <taxon>Clavelinidae</taxon>
        <taxon>Clavelina</taxon>
    </lineage>
</organism>
<dbReference type="InterPro" id="IPR018502">
    <property type="entry name" value="Annexin_repeat"/>
</dbReference>